<dbReference type="Proteomes" id="UP001204376">
    <property type="component" value="Unassembled WGS sequence"/>
</dbReference>
<accession>A0ABT1T733</accession>
<protein>
    <submittedName>
        <fullName evidence="2">Uncharacterized protein</fullName>
    </submittedName>
</protein>
<sequence length="117" mass="13479">MHLKEARHIFIFLLVFDTIGSIILTVFKQKTEALKAFSAKIKAEGKKETFQPGVYTINRSIFFENRLNPLQLFAYNTTAALNTATVYINGSNYNFSKPASAYRLHPELMLFPKHSFW</sequence>
<feature type="transmembrane region" description="Helical" evidence="1">
    <location>
        <begin position="6"/>
        <end position="27"/>
    </location>
</feature>
<reference evidence="2 3" key="1">
    <citation type="submission" date="2022-07" db="EMBL/GenBank/DDBJ databases">
        <title>Mucilaginibacter sp. JC4.</title>
        <authorList>
            <person name="Le V."/>
            <person name="Ko S.-R."/>
            <person name="Ahn C.-Y."/>
            <person name="Oh H.-M."/>
        </authorList>
    </citation>
    <scope>NUCLEOTIDE SEQUENCE [LARGE SCALE GENOMIC DNA]</scope>
    <source>
        <strain evidence="2 3">JC4</strain>
    </source>
</reference>
<gene>
    <name evidence="2" type="ORF">NPE20_20530</name>
</gene>
<name>A0ABT1T733_9SPHI</name>
<dbReference type="EMBL" id="JANHOH010000007">
    <property type="protein sequence ID" value="MCQ6960379.1"/>
    <property type="molecule type" value="Genomic_DNA"/>
</dbReference>
<evidence type="ECO:0000256" key="1">
    <source>
        <dbReference type="SAM" id="Phobius"/>
    </source>
</evidence>
<dbReference type="RefSeq" id="WP_256540559.1">
    <property type="nucleotide sequence ID" value="NZ_JANHOH010000007.1"/>
</dbReference>
<evidence type="ECO:0000313" key="2">
    <source>
        <dbReference type="EMBL" id="MCQ6960379.1"/>
    </source>
</evidence>
<evidence type="ECO:0000313" key="3">
    <source>
        <dbReference type="Proteomes" id="UP001204376"/>
    </source>
</evidence>
<keyword evidence="1" id="KW-1133">Transmembrane helix</keyword>
<organism evidence="2 3">
    <name type="scientific">Mucilaginibacter aquariorum</name>
    <dbReference type="NCBI Taxonomy" id="2967225"/>
    <lineage>
        <taxon>Bacteria</taxon>
        <taxon>Pseudomonadati</taxon>
        <taxon>Bacteroidota</taxon>
        <taxon>Sphingobacteriia</taxon>
        <taxon>Sphingobacteriales</taxon>
        <taxon>Sphingobacteriaceae</taxon>
        <taxon>Mucilaginibacter</taxon>
    </lineage>
</organism>
<keyword evidence="1" id="KW-0472">Membrane</keyword>
<keyword evidence="1" id="KW-0812">Transmembrane</keyword>
<comment type="caution">
    <text evidence="2">The sequence shown here is derived from an EMBL/GenBank/DDBJ whole genome shotgun (WGS) entry which is preliminary data.</text>
</comment>
<proteinExistence type="predicted"/>
<keyword evidence="3" id="KW-1185">Reference proteome</keyword>